<dbReference type="GO" id="GO:0016787">
    <property type="term" value="F:hydrolase activity"/>
    <property type="evidence" value="ECO:0007669"/>
    <property type="project" value="UniProtKB-KW"/>
</dbReference>
<dbReference type="Proteomes" id="UP001236507">
    <property type="component" value="Unassembled WGS sequence"/>
</dbReference>
<reference evidence="2 3" key="1">
    <citation type="submission" date="2023-05" db="EMBL/GenBank/DDBJ databases">
        <title>Novel species of genus Flectobacillus isolated from stream in China.</title>
        <authorList>
            <person name="Lu H."/>
        </authorList>
    </citation>
    <scope>NUCLEOTIDE SEQUENCE [LARGE SCALE GENOMIC DNA]</scope>
    <source>
        <strain evidence="2 3">KCTC 42575</strain>
    </source>
</reference>
<sequence>MLKKTLILPLLGLGIMSHAQTQWPAISTETKPWTRWWWNGSQVTPKGLTAALEKYKQIGLGGTEVTVIYGVQNQEKEFINYLSPDWVKVFEHTLSESKRLGMGIDLANASGWPFGGPWVSLDDACKYVAEKSWTLKEGQTLSESVTYIQKPLLQAGNKSLNLKDLKEPYYLNPNLQKDFVEQIRFEHPIPLQVLMAYSDKNEILNLTDKVDKNGHLNWTAPKGEWKLLALFMGLHGKQVERAGPGGEGEVIDHFSTKAIQNYLTYFDKAFKNANISHLRGYFNDSYEVDDAKGESDWTPDMFNEFQKRRGYDLRNFLPALFGKDTPEKNARILCDYRETISDLILEKYMGVWSSWSHKNKKIIRNQSHGAPANILDLYIAADIPEAEGMEVPRLKFASSAANLTGKKLVASETATWLNEHFVSNLADVKKAIDLMFLGGINHIFYHGTAYSPENEPWPGRLFYAATEFTPANPWWKDFASINQYVTRVQSFLQKSTADNDVLFYFPISDSWSKPSKSLLRHYDGLGKELGLPELSHLADELLEKGYTYDFISDSQLQKLNAAGGKIQSTNANYKVILVPKCTYIPLATMQKLNALAKAGAKVLFIDALPESVAGWGNLEEKQKAFSQIKNSIHLQPSNESIQSAKVGLGQISVGKSFEKLLAFNGVKEETLSQQGLSFIRKKMGTESVYFIWNKNATGFSGWVNLQRKGMSVAIFNPMTGESGIEKVQNTGSETSVFISLQPNESLIVKVSPSLLKGKEYPFFKPSENTQELKGNWQVSFVEGGPELPATRTITNLSSWTTWSDEALNRFSGTASYNTTFAKPTGNAQHWILDLGEVHESARVILNGNAIATLVGPSFTVTIPNDLLHNQNTLEIQVSNLMANRMAWMDKNGMPWKKYYNINMAAKRSENRNAEGLFDASKWSPKPSGLVGPVRLIEVKRVE</sequence>
<comment type="caution">
    <text evidence="2">The sequence shown here is derived from an EMBL/GenBank/DDBJ whole genome shotgun (WGS) entry which is preliminary data.</text>
</comment>
<organism evidence="2 3">
    <name type="scientific">Flectobacillus roseus</name>
    <dbReference type="NCBI Taxonomy" id="502259"/>
    <lineage>
        <taxon>Bacteria</taxon>
        <taxon>Pseudomonadati</taxon>
        <taxon>Bacteroidota</taxon>
        <taxon>Cytophagia</taxon>
        <taxon>Cytophagales</taxon>
        <taxon>Flectobacillaceae</taxon>
        <taxon>Flectobacillus</taxon>
    </lineage>
</organism>
<dbReference type="Pfam" id="PF17132">
    <property type="entry name" value="Glyco_hydro_106"/>
    <property type="match status" value="2"/>
</dbReference>
<evidence type="ECO:0000313" key="3">
    <source>
        <dbReference type="Proteomes" id="UP001236507"/>
    </source>
</evidence>
<dbReference type="PANTHER" id="PTHR36848">
    <property type="entry name" value="DNA-BINDING PROTEIN (PUTATIVE SECRETED PROTEIN)-RELATED"/>
    <property type="match status" value="1"/>
</dbReference>
<protein>
    <submittedName>
        <fullName evidence="2">Glycosyl hydrolase</fullName>
    </submittedName>
</protein>
<keyword evidence="1" id="KW-0732">Signal</keyword>
<dbReference type="RefSeq" id="WP_283346256.1">
    <property type="nucleotide sequence ID" value="NZ_JASHIF010000024.1"/>
</dbReference>
<dbReference type="PANTHER" id="PTHR36848:SF2">
    <property type="entry name" value="SECRETED PROTEIN"/>
    <property type="match status" value="1"/>
</dbReference>
<name>A0ABT6YEA3_9BACT</name>
<dbReference type="InterPro" id="IPR053161">
    <property type="entry name" value="Ulvan_degrading_GH"/>
</dbReference>
<evidence type="ECO:0000256" key="1">
    <source>
        <dbReference type="SAM" id="SignalP"/>
    </source>
</evidence>
<dbReference type="InterPro" id="IPR008979">
    <property type="entry name" value="Galactose-bd-like_sf"/>
</dbReference>
<dbReference type="NCBIfam" id="NF045579">
    <property type="entry name" value="rhamnoside_JR"/>
    <property type="match status" value="1"/>
</dbReference>
<feature type="signal peptide" evidence="1">
    <location>
        <begin position="1"/>
        <end position="19"/>
    </location>
</feature>
<dbReference type="Gene3D" id="2.60.120.260">
    <property type="entry name" value="Galactose-binding domain-like"/>
    <property type="match status" value="1"/>
</dbReference>
<keyword evidence="2" id="KW-0378">Hydrolase</keyword>
<keyword evidence="3" id="KW-1185">Reference proteome</keyword>
<feature type="chain" id="PRO_5045210851" evidence="1">
    <location>
        <begin position="20"/>
        <end position="942"/>
    </location>
</feature>
<proteinExistence type="predicted"/>
<gene>
    <name evidence="2" type="ORF">QM524_22050</name>
</gene>
<evidence type="ECO:0000313" key="2">
    <source>
        <dbReference type="EMBL" id="MDI9861921.1"/>
    </source>
</evidence>
<dbReference type="SUPFAM" id="SSF49785">
    <property type="entry name" value="Galactose-binding domain-like"/>
    <property type="match status" value="1"/>
</dbReference>
<accession>A0ABT6YEA3</accession>
<dbReference type="EMBL" id="JASHIF010000024">
    <property type="protein sequence ID" value="MDI9861921.1"/>
    <property type="molecule type" value="Genomic_DNA"/>
</dbReference>